<feature type="compositionally biased region" description="Basic and acidic residues" evidence="4">
    <location>
        <begin position="8"/>
        <end position="19"/>
    </location>
</feature>
<dbReference type="AlphaFoldDB" id="A0A9D4PUW4"/>
<dbReference type="Proteomes" id="UP000821837">
    <property type="component" value="Unassembled WGS sequence"/>
</dbReference>
<evidence type="ECO:0000259" key="5">
    <source>
        <dbReference type="PROSITE" id="PS50089"/>
    </source>
</evidence>
<dbReference type="SUPFAM" id="SSF57850">
    <property type="entry name" value="RING/U-box"/>
    <property type="match status" value="1"/>
</dbReference>
<protein>
    <recommendedName>
        <fullName evidence="5">RING-type domain-containing protein</fullName>
    </recommendedName>
</protein>
<gene>
    <name evidence="6" type="ORF">HPB52_006593</name>
</gene>
<dbReference type="GO" id="GO:0008270">
    <property type="term" value="F:zinc ion binding"/>
    <property type="evidence" value="ECO:0007669"/>
    <property type="project" value="UniProtKB-KW"/>
</dbReference>
<dbReference type="VEuPathDB" id="VectorBase:RSAN_032367"/>
<evidence type="ECO:0000256" key="1">
    <source>
        <dbReference type="ARBA" id="ARBA00022771"/>
    </source>
</evidence>
<evidence type="ECO:0000256" key="3">
    <source>
        <dbReference type="PROSITE-ProRule" id="PRU00175"/>
    </source>
</evidence>
<organism evidence="6 7">
    <name type="scientific">Rhipicephalus sanguineus</name>
    <name type="common">Brown dog tick</name>
    <name type="synonym">Ixodes sanguineus</name>
    <dbReference type="NCBI Taxonomy" id="34632"/>
    <lineage>
        <taxon>Eukaryota</taxon>
        <taxon>Metazoa</taxon>
        <taxon>Ecdysozoa</taxon>
        <taxon>Arthropoda</taxon>
        <taxon>Chelicerata</taxon>
        <taxon>Arachnida</taxon>
        <taxon>Acari</taxon>
        <taxon>Parasitiformes</taxon>
        <taxon>Ixodida</taxon>
        <taxon>Ixodoidea</taxon>
        <taxon>Ixodidae</taxon>
        <taxon>Rhipicephalinae</taxon>
        <taxon>Rhipicephalus</taxon>
        <taxon>Rhipicephalus</taxon>
    </lineage>
</organism>
<reference evidence="6" key="2">
    <citation type="submission" date="2021-09" db="EMBL/GenBank/DDBJ databases">
        <authorList>
            <person name="Jia N."/>
            <person name="Wang J."/>
            <person name="Shi W."/>
            <person name="Du L."/>
            <person name="Sun Y."/>
            <person name="Zhan W."/>
            <person name="Jiang J."/>
            <person name="Wang Q."/>
            <person name="Zhang B."/>
            <person name="Ji P."/>
            <person name="Sakyi L.B."/>
            <person name="Cui X."/>
            <person name="Yuan T."/>
            <person name="Jiang B."/>
            <person name="Yang W."/>
            <person name="Lam T.T.-Y."/>
            <person name="Chang Q."/>
            <person name="Ding S."/>
            <person name="Wang X."/>
            <person name="Zhu J."/>
            <person name="Ruan X."/>
            <person name="Zhao L."/>
            <person name="Wei J."/>
            <person name="Que T."/>
            <person name="Du C."/>
            <person name="Cheng J."/>
            <person name="Dai P."/>
            <person name="Han X."/>
            <person name="Huang E."/>
            <person name="Gao Y."/>
            <person name="Liu J."/>
            <person name="Shao H."/>
            <person name="Ye R."/>
            <person name="Li L."/>
            <person name="Wei W."/>
            <person name="Wang X."/>
            <person name="Wang C."/>
            <person name="Huo Q."/>
            <person name="Li W."/>
            <person name="Guo W."/>
            <person name="Chen H."/>
            <person name="Chen S."/>
            <person name="Zhou L."/>
            <person name="Zhou L."/>
            <person name="Ni X."/>
            <person name="Tian J."/>
            <person name="Zhou Y."/>
            <person name="Sheng Y."/>
            <person name="Liu T."/>
            <person name="Pan Y."/>
            <person name="Xia L."/>
            <person name="Li J."/>
            <person name="Zhao F."/>
            <person name="Cao W."/>
        </authorList>
    </citation>
    <scope>NUCLEOTIDE SEQUENCE</scope>
    <source>
        <strain evidence="6">Rsan-2018</strain>
        <tissue evidence="6">Larvae</tissue>
    </source>
</reference>
<sequence>MAQPGSSQERDGDGPEDRRSKKATKFHPSQARSNADFNASRPAYVLSGFDRALLKTGRKISFLERLPTSRVCVMCTNVPARVIPLPCGHVGCKRCVTRAFVRCRESSRRPVCPLHRVPLVNSGIQVVDNSRYLLKKTVLCMNFRLGCPYRLKLRHLNKHCDEQCKFTPVPCELCEEVIAECHFQQHSQQCPRRDPAKDLQH</sequence>
<dbReference type="InterPro" id="IPR013083">
    <property type="entry name" value="Znf_RING/FYVE/PHD"/>
</dbReference>
<accession>A0A9D4PUW4</accession>
<keyword evidence="2" id="KW-0862">Zinc</keyword>
<name>A0A9D4PUW4_RHISA</name>
<dbReference type="Gene3D" id="3.30.40.10">
    <property type="entry name" value="Zinc/RING finger domain, C3HC4 (zinc finger)"/>
    <property type="match status" value="2"/>
</dbReference>
<proteinExistence type="predicted"/>
<evidence type="ECO:0000256" key="4">
    <source>
        <dbReference type="SAM" id="MobiDB-lite"/>
    </source>
</evidence>
<dbReference type="PANTHER" id="PTHR10131:SF138">
    <property type="entry name" value="RE66324P"/>
    <property type="match status" value="1"/>
</dbReference>
<dbReference type="EMBL" id="JABSTV010001250">
    <property type="protein sequence ID" value="KAH7956161.1"/>
    <property type="molecule type" value="Genomic_DNA"/>
</dbReference>
<reference evidence="6" key="1">
    <citation type="journal article" date="2020" name="Cell">
        <title>Large-Scale Comparative Analyses of Tick Genomes Elucidate Their Genetic Diversity and Vector Capacities.</title>
        <authorList>
            <consortium name="Tick Genome and Microbiome Consortium (TIGMIC)"/>
            <person name="Jia N."/>
            <person name="Wang J."/>
            <person name="Shi W."/>
            <person name="Du L."/>
            <person name="Sun Y."/>
            <person name="Zhan W."/>
            <person name="Jiang J.F."/>
            <person name="Wang Q."/>
            <person name="Zhang B."/>
            <person name="Ji P."/>
            <person name="Bell-Sakyi L."/>
            <person name="Cui X.M."/>
            <person name="Yuan T.T."/>
            <person name="Jiang B.G."/>
            <person name="Yang W.F."/>
            <person name="Lam T.T."/>
            <person name="Chang Q.C."/>
            <person name="Ding S.J."/>
            <person name="Wang X.J."/>
            <person name="Zhu J.G."/>
            <person name="Ruan X.D."/>
            <person name="Zhao L."/>
            <person name="Wei J.T."/>
            <person name="Ye R.Z."/>
            <person name="Que T.C."/>
            <person name="Du C.H."/>
            <person name="Zhou Y.H."/>
            <person name="Cheng J.X."/>
            <person name="Dai P.F."/>
            <person name="Guo W.B."/>
            <person name="Han X.H."/>
            <person name="Huang E.J."/>
            <person name="Li L.F."/>
            <person name="Wei W."/>
            <person name="Gao Y.C."/>
            <person name="Liu J.Z."/>
            <person name="Shao H.Z."/>
            <person name="Wang X."/>
            <person name="Wang C.C."/>
            <person name="Yang T.C."/>
            <person name="Huo Q.B."/>
            <person name="Li W."/>
            <person name="Chen H.Y."/>
            <person name="Chen S.E."/>
            <person name="Zhou L.G."/>
            <person name="Ni X.B."/>
            <person name="Tian J.H."/>
            <person name="Sheng Y."/>
            <person name="Liu T."/>
            <person name="Pan Y.S."/>
            <person name="Xia L.Y."/>
            <person name="Li J."/>
            <person name="Zhao F."/>
            <person name="Cao W.C."/>
        </authorList>
    </citation>
    <scope>NUCLEOTIDE SEQUENCE</scope>
    <source>
        <strain evidence="6">Rsan-2018</strain>
    </source>
</reference>
<keyword evidence="1 3" id="KW-0479">Metal-binding</keyword>
<dbReference type="PANTHER" id="PTHR10131">
    <property type="entry name" value="TNF RECEPTOR ASSOCIATED FACTOR"/>
    <property type="match status" value="1"/>
</dbReference>
<comment type="caution">
    <text evidence="6">The sequence shown here is derived from an EMBL/GenBank/DDBJ whole genome shotgun (WGS) entry which is preliminary data.</text>
</comment>
<evidence type="ECO:0000256" key="2">
    <source>
        <dbReference type="ARBA" id="ARBA00022833"/>
    </source>
</evidence>
<dbReference type="GO" id="GO:0009898">
    <property type="term" value="C:cytoplasmic side of plasma membrane"/>
    <property type="evidence" value="ECO:0007669"/>
    <property type="project" value="TreeGrafter"/>
</dbReference>
<evidence type="ECO:0000313" key="7">
    <source>
        <dbReference type="Proteomes" id="UP000821837"/>
    </source>
</evidence>
<keyword evidence="1 3" id="KW-0863">Zinc-finger</keyword>
<feature type="domain" description="RING-type" evidence="5">
    <location>
        <begin position="72"/>
        <end position="116"/>
    </location>
</feature>
<keyword evidence="7" id="KW-1185">Reference proteome</keyword>
<evidence type="ECO:0000313" key="6">
    <source>
        <dbReference type="EMBL" id="KAH7956161.1"/>
    </source>
</evidence>
<dbReference type="PROSITE" id="PS50089">
    <property type="entry name" value="ZF_RING_2"/>
    <property type="match status" value="1"/>
</dbReference>
<dbReference type="GO" id="GO:0043122">
    <property type="term" value="P:regulation of canonical NF-kappaB signal transduction"/>
    <property type="evidence" value="ECO:0007669"/>
    <property type="project" value="TreeGrafter"/>
</dbReference>
<dbReference type="GO" id="GO:0005164">
    <property type="term" value="F:tumor necrosis factor receptor binding"/>
    <property type="evidence" value="ECO:0007669"/>
    <property type="project" value="TreeGrafter"/>
</dbReference>
<dbReference type="InterPro" id="IPR001841">
    <property type="entry name" value="Znf_RING"/>
</dbReference>
<feature type="region of interest" description="Disordered" evidence="4">
    <location>
        <begin position="1"/>
        <end position="34"/>
    </location>
</feature>